<dbReference type="InterPro" id="IPR050305">
    <property type="entry name" value="Small_GTPase_Rab"/>
</dbReference>
<reference evidence="5" key="1">
    <citation type="submission" date="2021-01" db="EMBL/GenBank/DDBJ databases">
        <authorList>
            <consortium name="Genoscope - CEA"/>
            <person name="William W."/>
        </authorList>
    </citation>
    <scope>NUCLEOTIDE SEQUENCE</scope>
</reference>
<feature type="region of interest" description="Disordered" evidence="4">
    <location>
        <begin position="173"/>
        <end position="209"/>
    </location>
</feature>
<dbReference type="GO" id="GO:0005525">
    <property type="term" value="F:GTP binding"/>
    <property type="evidence" value="ECO:0007669"/>
    <property type="project" value="UniProtKB-KW"/>
</dbReference>
<organism evidence="5 6">
    <name type="scientific">Paramecium primaurelia</name>
    <dbReference type="NCBI Taxonomy" id="5886"/>
    <lineage>
        <taxon>Eukaryota</taxon>
        <taxon>Sar</taxon>
        <taxon>Alveolata</taxon>
        <taxon>Ciliophora</taxon>
        <taxon>Intramacronucleata</taxon>
        <taxon>Oligohymenophorea</taxon>
        <taxon>Peniculida</taxon>
        <taxon>Parameciidae</taxon>
        <taxon>Paramecium</taxon>
    </lineage>
</organism>
<gene>
    <name evidence="5" type="ORF">PPRIM_AZ9-3.1.T1360051</name>
</gene>
<dbReference type="FunFam" id="3.40.50.300:FF:002303">
    <property type="entry name" value="Rab_A02 protein"/>
    <property type="match status" value="1"/>
</dbReference>
<dbReference type="OMA" id="IPHVEIS"/>
<dbReference type="AlphaFoldDB" id="A0A8S1Q0A4"/>
<evidence type="ECO:0000256" key="1">
    <source>
        <dbReference type="ARBA" id="ARBA00022741"/>
    </source>
</evidence>
<protein>
    <submittedName>
        <fullName evidence="5">Uncharacterized protein</fullName>
    </submittedName>
</protein>
<dbReference type="PROSITE" id="PS51419">
    <property type="entry name" value="RAB"/>
    <property type="match status" value="1"/>
</dbReference>
<dbReference type="InterPro" id="IPR001806">
    <property type="entry name" value="Small_GTPase"/>
</dbReference>
<sequence>MIKEYDYLFKLVIVGNSGVGKSSLLLRFSDDTFSDSYLTTIGVDFRFKTLEIDGKKVKLQIWDTAGQERFRTITSAYYKGADGIVLVYDVSSLATFEDIDKFWINEVDSYAEKNVELLLLGNKSDIEEKVVTTQKALDYASIRKMAHMEVSAKTADQVSKAFLSLARKLIAKKDSQGSKGTGPQKTQQTPGQKIGQQSEENKKEKEGCC</sequence>
<keyword evidence="1" id="KW-0547">Nucleotide-binding</keyword>
<dbReference type="PROSITE" id="PS51421">
    <property type="entry name" value="RAS"/>
    <property type="match status" value="1"/>
</dbReference>
<feature type="compositionally biased region" description="Low complexity" evidence="4">
    <location>
        <begin position="177"/>
        <end position="198"/>
    </location>
</feature>
<comment type="caution">
    <text evidence="5">The sequence shown here is derived from an EMBL/GenBank/DDBJ whole genome shotgun (WGS) entry which is preliminary data.</text>
</comment>
<dbReference type="EMBL" id="CAJJDM010000139">
    <property type="protein sequence ID" value="CAD8108183.1"/>
    <property type="molecule type" value="Genomic_DNA"/>
</dbReference>
<keyword evidence="3" id="KW-0449">Lipoprotein</keyword>
<accession>A0A8S1Q0A4</accession>
<dbReference type="SMART" id="SM00173">
    <property type="entry name" value="RAS"/>
    <property type="match status" value="1"/>
</dbReference>
<dbReference type="InterPro" id="IPR005225">
    <property type="entry name" value="Small_GTP-bd"/>
</dbReference>
<feature type="compositionally biased region" description="Basic and acidic residues" evidence="4">
    <location>
        <begin position="199"/>
        <end position="209"/>
    </location>
</feature>
<dbReference type="SMART" id="SM00175">
    <property type="entry name" value="RAB"/>
    <property type="match status" value="1"/>
</dbReference>
<evidence type="ECO:0000256" key="2">
    <source>
        <dbReference type="ARBA" id="ARBA00023134"/>
    </source>
</evidence>
<dbReference type="SMART" id="SM00174">
    <property type="entry name" value="RHO"/>
    <property type="match status" value="1"/>
</dbReference>
<proteinExistence type="predicted"/>
<keyword evidence="6" id="KW-1185">Reference proteome</keyword>
<dbReference type="Proteomes" id="UP000688137">
    <property type="component" value="Unassembled WGS sequence"/>
</dbReference>
<dbReference type="GO" id="GO:0003924">
    <property type="term" value="F:GTPase activity"/>
    <property type="evidence" value="ECO:0007669"/>
    <property type="project" value="InterPro"/>
</dbReference>
<dbReference type="NCBIfam" id="TIGR00231">
    <property type="entry name" value="small_GTP"/>
    <property type="match status" value="1"/>
</dbReference>
<dbReference type="Pfam" id="PF00071">
    <property type="entry name" value="Ras"/>
    <property type="match status" value="1"/>
</dbReference>
<evidence type="ECO:0000256" key="3">
    <source>
        <dbReference type="ARBA" id="ARBA00023288"/>
    </source>
</evidence>
<name>A0A8S1Q0A4_PARPR</name>
<dbReference type="SMART" id="SM00176">
    <property type="entry name" value="RAN"/>
    <property type="match status" value="1"/>
</dbReference>
<keyword evidence="2" id="KW-0342">GTP-binding</keyword>
<evidence type="ECO:0000313" key="5">
    <source>
        <dbReference type="EMBL" id="CAD8108183.1"/>
    </source>
</evidence>
<dbReference type="PANTHER" id="PTHR47980">
    <property type="entry name" value="LD44762P"/>
    <property type="match status" value="1"/>
</dbReference>
<evidence type="ECO:0000256" key="4">
    <source>
        <dbReference type="SAM" id="MobiDB-lite"/>
    </source>
</evidence>
<evidence type="ECO:0000313" key="6">
    <source>
        <dbReference type="Proteomes" id="UP000688137"/>
    </source>
</evidence>
<dbReference type="PROSITE" id="PS51420">
    <property type="entry name" value="RHO"/>
    <property type="match status" value="1"/>
</dbReference>